<protein>
    <recommendedName>
        <fullName evidence="3">DUF883 domain-containing protein</fullName>
    </recommendedName>
</protein>
<organism evidence="1 2">
    <name type="scientific">Xanthomonas albilineans (strain GPE PC73 / CFBP 7063)</name>
    <dbReference type="NCBI Taxonomy" id="380358"/>
    <lineage>
        <taxon>Bacteria</taxon>
        <taxon>Pseudomonadati</taxon>
        <taxon>Pseudomonadota</taxon>
        <taxon>Gammaproteobacteria</taxon>
        <taxon>Lysobacterales</taxon>
        <taxon>Lysobacteraceae</taxon>
        <taxon>Xanthomonas</taxon>
    </lineage>
</organism>
<reference evidence="1 2" key="1">
    <citation type="journal article" date="2009" name="BMC Genomics">
        <title>The complete genome sequence of Xanthomonas albilineans provides new insights into the reductive genome evolution of the xylem-limited Xanthomonadaceae.</title>
        <authorList>
            <person name="Pieretti I."/>
            <person name="Royer M."/>
            <person name="Barbe V."/>
            <person name="Carrere S."/>
            <person name="Koebnik R."/>
            <person name="Cociancich S."/>
            <person name="Couloux A."/>
            <person name="Darrasse A."/>
            <person name="Gouzy J."/>
            <person name="Jacques M.A."/>
            <person name="Lauber E."/>
            <person name="Manceau C."/>
            <person name="Mangenot S."/>
            <person name="Poussier S."/>
            <person name="Segurens B."/>
            <person name="Szurek B."/>
            <person name="Verdier V."/>
            <person name="Arlat M."/>
            <person name="Rott P."/>
        </authorList>
    </citation>
    <scope>NUCLEOTIDE SEQUENCE [LARGE SCALE GENOMIC DNA]</scope>
    <source>
        <strain evidence="2">GPE PC73 / CFBP 7063</strain>
    </source>
</reference>
<name>D2UBS6_XANAP</name>
<sequence>MNSSPTNTDHLKDNLSEAGAHLKSAASYAGEAIKGAVGAASDELKLGKANVKAELSDSTLSGLAAAEFGGAAAKEQVDALMDKGRDLIDSAADLIRERPLASFGVAFAAGWIIAKLARSGGDK</sequence>
<dbReference type="KEGG" id="xal:XALC_0433"/>
<evidence type="ECO:0008006" key="3">
    <source>
        <dbReference type="Google" id="ProtNLM"/>
    </source>
</evidence>
<dbReference type="OrthoDB" id="5966597at2"/>
<dbReference type="PATRIC" id="fig|29447.3.peg.435"/>
<evidence type="ECO:0000313" key="2">
    <source>
        <dbReference type="Proteomes" id="UP000001890"/>
    </source>
</evidence>
<keyword evidence="2" id="KW-1185">Reference proteome</keyword>
<dbReference type="STRING" id="380358.XALC_0433"/>
<proteinExistence type="predicted"/>
<dbReference type="EMBL" id="FP565176">
    <property type="protein sequence ID" value="CBA14968.1"/>
    <property type="molecule type" value="Genomic_DNA"/>
</dbReference>
<accession>D2UBS6</accession>
<gene>
    <name evidence="1" type="ordered locus">XALc_0433</name>
</gene>
<dbReference type="GeneID" id="57875741"/>
<dbReference type="Proteomes" id="UP000001890">
    <property type="component" value="Chromosome"/>
</dbReference>
<dbReference type="RefSeq" id="WP_012914985.1">
    <property type="nucleotide sequence ID" value="NC_013722.1"/>
</dbReference>
<dbReference type="AlphaFoldDB" id="D2UBS6"/>
<evidence type="ECO:0000313" key="1">
    <source>
        <dbReference type="EMBL" id="CBA14968.1"/>
    </source>
</evidence>
<dbReference type="eggNOG" id="ENOG5032I0T">
    <property type="taxonomic scope" value="Bacteria"/>
</dbReference>